<gene>
    <name evidence="1" type="ORF">A3844_25045</name>
</gene>
<dbReference type="Proteomes" id="UP000186058">
    <property type="component" value="Unassembled WGS sequence"/>
</dbReference>
<sequence length="88" mass="9844">MAQKIEIGYARDCRTGNFIVTKLDSTFHANSKFRRQQIVVLPGAFFRALPSIDRRSVANVIEITANQAHELGFIVRVETEVAAHEVCA</sequence>
<protein>
    <submittedName>
        <fullName evidence="1">Uncharacterized protein</fullName>
    </submittedName>
</protein>
<organism evidence="1 2">
    <name type="scientific">Paenibacillus helianthi</name>
    <dbReference type="NCBI Taxonomy" id="1349432"/>
    <lineage>
        <taxon>Bacteria</taxon>
        <taxon>Bacillati</taxon>
        <taxon>Bacillota</taxon>
        <taxon>Bacilli</taxon>
        <taxon>Bacillales</taxon>
        <taxon>Paenibacillaceae</taxon>
        <taxon>Paenibacillus</taxon>
    </lineage>
</organism>
<dbReference type="EMBL" id="LVWI01000071">
    <property type="protein sequence ID" value="OKP81855.1"/>
    <property type="molecule type" value="Genomic_DNA"/>
</dbReference>
<accession>A0ABX3EHT7</accession>
<evidence type="ECO:0000313" key="2">
    <source>
        <dbReference type="Proteomes" id="UP000186058"/>
    </source>
</evidence>
<proteinExistence type="predicted"/>
<name>A0ABX3EHT7_9BACL</name>
<comment type="caution">
    <text evidence="1">The sequence shown here is derived from an EMBL/GenBank/DDBJ whole genome shotgun (WGS) entry which is preliminary data.</text>
</comment>
<evidence type="ECO:0000313" key="1">
    <source>
        <dbReference type="EMBL" id="OKP81855.1"/>
    </source>
</evidence>
<dbReference type="RefSeq" id="WP_074108883.1">
    <property type="nucleotide sequence ID" value="NZ_LVWI01000071.1"/>
</dbReference>
<keyword evidence="2" id="KW-1185">Reference proteome</keyword>
<reference evidence="1 2" key="1">
    <citation type="submission" date="2016-03" db="EMBL/GenBank/DDBJ databases">
        <authorList>
            <person name="Sant'Anna F.H."/>
            <person name="Ambrosini A."/>
            <person name="Souza R."/>
            <person name="Bach E."/>
            <person name="Fernandes G."/>
            <person name="Balsanelli E."/>
            <person name="Baura V.A."/>
            <person name="Souza E.M."/>
            <person name="Passaglia L."/>
        </authorList>
    </citation>
    <scope>NUCLEOTIDE SEQUENCE [LARGE SCALE GENOMIC DNA]</scope>
    <source>
        <strain evidence="1 2">P26E</strain>
    </source>
</reference>